<proteinExistence type="predicted"/>
<evidence type="ECO:0000256" key="1">
    <source>
        <dbReference type="SAM" id="Phobius"/>
    </source>
</evidence>
<dbReference type="AlphaFoldDB" id="A0A2M7QKC7"/>
<gene>
    <name evidence="2" type="ORF">COY87_00785</name>
</gene>
<dbReference type="Proteomes" id="UP000229401">
    <property type="component" value="Unassembled WGS sequence"/>
</dbReference>
<keyword evidence="1" id="KW-0812">Transmembrane</keyword>
<reference evidence="3" key="1">
    <citation type="submission" date="2017-09" db="EMBL/GenBank/DDBJ databases">
        <title>Depth-based differentiation of microbial function through sediment-hosted aquifers and enrichment of novel symbionts in the deep terrestrial subsurface.</title>
        <authorList>
            <person name="Probst A.J."/>
            <person name="Ladd B."/>
            <person name="Jarett J.K."/>
            <person name="Geller-Mcgrath D.E."/>
            <person name="Sieber C.M.K."/>
            <person name="Emerson J.B."/>
            <person name="Anantharaman K."/>
            <person name="Thomas B.C."/>
            <person name="Malmstrom R."/>
            <person name="Stieglmeier M."/>
            <person name="Klingl A."/>
            <person name="Woyke T."/>
            <person name="Ryan C.M."/>
            <person name="Banfield J.F."/>
        </authorList>
    </citation>
    <scope>NUCLEOTIDE SEQUENCE [LARGE SCALE GENOMIC DNA]</scope>
</reference>
<keyword evidence="1" id="KW-1133">Transmembrane helix</keyword>
<feature type="non-terminal residue" evidence="2">
    <location>
        <position position="1"/>
    </location>
</feature>
<name>A0A2M7QKC7_9BACT</name>
<dbReference type="EMBL" id="PFLI01000025">
    <property type="protein sequence ID" value="PIY72468.1"/>
    <property type="molecule type" value="Genomic_DNA"/>
</dbReference>
<organism evidence="2 3">
    <name type="scientific">Candidatus Roizmanbacteria bacterium CG_4_10_14_0_8_um_filter_33_9</name>
    <dbReference type="NCBI Taxonomy" id="1974826"/>
    <lineage>
        <taxon>Bacteria</taxon>
        <taxon>Candidatus Roizmaniibacteriota</taxon>
    </lineage>
</organism>
<protein>
    <recommendedName>
        <fullName evidence="4">Membrane protein 6-pyruvoyl-tetrahydropterin synthase-related domain-containing protein</fullName>
    </recommendedName>
</protein>
<evidence type="ECO:0000313" key="3">
    <source>
        <dbReference type="Proteomes" id="UP000229401"/>
    </source>
</evidence>
<feature type="transmembrane region" description="Helical" evidence="1">
    <location>
        <begin position="409"/>
        <end position="428"/>
    </location>
</feature>
<keyword evidence="1" id="KW-0472">Membrane</keyword>
<comment type="caution">
    <text evidence="2">The sequence shown here is derived from an EMBL/GenBank/DDBJ whole genome shotgun (WGS) entry which is preliminary data.</text>
</comment>
<sequence>RFNNVLEKYQIDYLLVDNSLLPVVGSIKSMQYDTIKKLLDQNRTINLVKKWHNIALYQIIHKSAPQNFIFAAPFTLLNIGPAVTLTDNDSAFQQYGNYYTSPNEIRYYFPYLDFTSQTQLLRKKWALTENSSQFIINTDLDFPTANYTLFNPISEYSAWLYNNNQLIQYKTQLNSTLSNKKLITIIDKTLISKLDIKDAEVSNCRSLTTCYEFNLPYLQQRYGYIFKIKNKNIAGRRMYFYITDNTRKQILIEDRLREDTAYYFLPPKYQYGLGYSIVFENESSVIEQSENQLETIETYIFPATEIKQIKMSNNIPNTILSEQINFTSKKRNYFTYEVQLNNKATVILYQSFHPGWVAYNVPTNNWMNQNLAFLFGQKINTHVLINNWANGWLIEPETKNIVIIFWPQYLQYLGLGLLLISFFGIVFWKSKKNKSQS</sequence>
<evidence type="ECO:0000313" key="2">
    <source>
        <dbReference type="EMBL" id="PIY72468.1"/>
    </source>
</evidence>
<evidence type="ECO:0008006" key="4">
    <source>
        <dbReference type="Google" id="ProtNLM"/>
    </source>
</evidence>
<accession>A0A2M7QKC7</accession>